<keyword evidence="3" id="KW-1185">Reference proteome</keyword>
<name>A0A6A6MY41_HEVBR</name>
<dbReference type="EMBL" id="JAAGAX010000003">
    <property type="protein sequence ID" value="KAF2318711.1"/>
    <property type="molecule type" value="Genomic_DNA"/>
</dbReference>
<proteinExistence type="predicted"/>
<dbReference type="AlphaFoldDB" id="A0A6A6MY41"/>
<organism evidence="2 3">
    <name type="scientific">Hevea brasiliensis</name>
    <name type="common">Para rubber tree</name>
    <name type="synonym">Siphonia brasiliensis</name>
    <dbReference type="NCBI Taxonomy" id="3981"/>
    <lineage>
        <taxon>Eukaryota</taxon>
        <taxon>Viridiplantae</taxon>
        <taxon>Streptophyta</taxon>
        <taxon>Embryophyta</taxon>
        <taxon>Tracheophyta</taxon>
        <taxon>Spermatophyta</taxon>
        <taxon>Magnoliopsida</taxon>
        <taxon>eudicotyledons</taxon>
        <taxon>Gunneridae</taxon>
        <taxon>Pentapetalae</taxon>
        <taxon>rosids</taxon>
        <taxon>fabids</taxon>
        <taxon>Malpighiales</taxon>
        <taxon>Euphorbiaceae</taxon>
        <taxon>Crotonoideae</taxon>
        <taxon>Micrandreae</taxon>
        <taxon>Hevea</taxon>
    </lineage>
</organism>
<gene>
    <name evidence="2" type="ORF">GH714_010243</name>
</gene>
<evidence type="ECO:0000313" key="2">
    <source>
        <dbReference type="EMBL" id="KAF2318711.1"/>
    </source>
</evidence>
<comment type="caution">
    <text evidence="2">The sequence shown here is derived from an EMBL/GenBank/DDBJ whole genome shotgun (WGS) entry which is preliminary data.</text>
</comment>
<evidence type="ECO:0000313" key="3">
    <source>
        <dbReference type="Proteomes" id="UP000467840"/>
    </source>
</evidence>
<reference evidence="2 3" key="1">
    <citation type="journal article" date="2020" name="Mol. Plant">
        <title>The Chromosome-Based Rubber Tree Genome Provides New Insights into Spurge Genome Evolution and Rubber Biosynthesis.</title>
        <authorList>
            <person name="Liu J."/>
            <person name="Shi C."/>
            <person name="Shi C.C."/>
            <person name="Li W."/>
            <person name="Zhang Q.J."/>
            <person name="Zhang Y."/>
            <person name="Li K."/>
            <person name="Lu H.F."/>
            <person name="Shi C."/>
            <person name="Zhu S.T."/>
            <person name="Xiao Z.Y."/>
            <person name="Nan H."/>
            <person name="Yue Y."/>
            <person name="Zhu X.G."/>
            <person name="Wu Y."/>
            <person name="Hong X.N."/>
            <person name="Fan G.Y."/>
            <person name="Tong Y."/>
            <person name="Zhang D."/>
            <person name="Mao C.L."/>
            <person name="Liu Y.L."/>
            <person name="Hao S.J."/>
            <person name="Liu W.Q."/>
            <person name="Lv M.Q."/>
            <person name="Zhang H.B."/>
            <person name="Liu Y."/>
            <person name="Hu-Tang G.R."/>
            <person name="Wang J.P."/>
            <person name="Wang J.H."/>
            <person name="Sun Y.H."/>
            <person name="Ni S.B."/>
            <person name="Chen W.B."/>
            <person name="Zhang X.C."/>
            <person name="Jiao Y.N."/>
            <person name="Eichler E.E."/>
            <person name="Li G.H."/>
            <person name="Liu X."/>
            <person name="Gao L.Z."/>
        </authorList>
    </citation>
    <scope>NUCLEOTIDE SEQUENCE [LARGE SCALE GENOMIC DNA]</scope>
    <source>
        <strain evidence="3">cv. GT1</strain>
        <tissue evidence="2">Leaf</tissue>
    </source>
</reference>
<accession>A0A6A6MY41</accession>
<dbReference type="Proteomes" id="UP000467840">
    <property type="component" value="Chromosome 10"/>
</dbReference>
<feature type="region of interest" description="Disordered" evidence="1">
    <location>
        <begin position="82"/>
        <end position="114"/>
    </location>
</feature>
<evidence type="ECO:0000256" key="1">
    <source>
        <dbReference type="SAM" id="MobiDB-lite"/>
    </source>
</evidence>
<sequence length="199" mass="21837">MSESLVELQRPANITPSLQNALVLEEIALVGKKQIPKTHLLVKNFANGLVLLVDQHDFDYPKLPKEELNSKLEALTRDIAQSSQAHTYEGSSHTRAQRGKGTTTLAGSENSGGSSVIPKFTKLDFPHFNGQDDPLVEYRAGRLNTVADALSRQDADAAVLMAISMPQLSIFDELRTEQQDSTEIQHHISLIHANKAADT</sequence>
<protein>
    <submittedName>
        <fullName evidence="2">Uncharacterized protein</fullName>
    </submittedName>
</protein>